<protein>
    <submittedName>
        <fullName evidence="5">SH3 and Ded_cyto domain-containing protein</fullName>
    </submittedName>
</protein>
<dbReference type="GO" id="GO:0005886">
    <property type="term" value="C:plasma membrane"/>
    <property type="evidence" value="ECO:0007669"/>
    <property type="project" value="TreeGrafter"/>
</dbReference>
<dbReference type="GO" id="GO:0031267">
    <property type="term" value="F:small GTPase binding"/>
    <property type="evidence" value="ECO:0007669"/>
    <property type="project" value="TreeGrafter"/>
</dbReference>
<evidence type="ECO:0000313" key="6">
    <source>
        <dbReference type="Proteomes" id="UP000663671"/>
    </source>
</evidence>
<dbReference type="SUPFAM" id="SSF50044">
    <property type="entry name" value="SH3-domain"/>
    <property type="match status" value="1"/>
</dbReference>
<dbReference type="GO" id="GO:0007264">
    <property type="term" value="P:small GTPase-mediated signal transduction"/>
    <property type="evidence" value="ECO:0007669"/>
    <property type="project" value="InterPro"/>
</dbReference>
<dbReference type="SMART" id="SM00326">
    <property type="entry name" value="SH3"/>
    <property type="match status" value="1"/>
</dbReference>
<evidence type="ECO:0000259" key="4">
    <source>
        <dbReference type="PROSITE" id="PS50002"/>
    </source>
</evidence>
<dbReference type="PROSITE" id="PS50002">
    <property type="entry name" value="SH3"/>
    <property type="match status" value="1"/>
</dbReference>
<accession>A0A8A1MPS0</accession>
<dbReference type="InterPro" id="IPR001452">
    <property type="entry name" value="SH3_domain"/>
</dbReference>
<feature type="region of interest" description="Disordered" evidence="3">
    <location>
        <begin position="155"/>
        <end position="207"/>
    </location>
</feature>
<dbReference type="InterPro" id="IPR036028">
    <property type="entry name" value="SH3-like_dom_sf"/>
</dbReference>
<feature type="domain" description="SH3" evidence="4">
    <location>
        <begin position="7"/>
        <end position="88"/>
    </location>
</feature>
<reference evidence="5" key="1">
    <citation type="submission" date="2021-01" db="EMBL/GenBank/DDBJ databases">
        <title>Chromosome-level genome assembly of a human fungal pathogen reveals clustering of transcriptionally co-regulated genes.</title>
        <authorList>
            <person name="Voorhies M."/>
            <person name="Cohen S."/>
            <person name="Shea T.P."/>
            <person name="Petrus S."/>
            <person name="Munoz J.F."/>
            <person name="Poplawski S."/>
            <person name="Goldman W.E."/>
            <person name="Michael T."/>
            <person name="Cuomo C.A."/>
            <person name="Sil A."/>
            <person name="Beyhan S."/>
        </authorList>
    </citation>
    <scope>NUCLEOTIDE SEQUENCE</scope>
    <source>
        <strain evidence="5">WU24</strain>
    </source>
</reference>
<evidence type="ECO:0000256" key="3">
    <source>
        <dbReference type="SAM" id="MobiDB-lite"/>
    </source>
</evidence>
<dbReference type="AlphaFoldDB" id="A0A8A1MPS0"/>
<gene>
    <name evidence="5" type="ORF">I7I51_06918</name>
</gene>
<proteinExistence type="predicted"/>
<sequence>MPWRPLPRIAFAVAIYPFQPSSPADLPLELGDELYIIEQGGANGSWYRGYLVAPPSLLAGLTSVKGRTLEARVFSGIFPKNCVEVREVLGDVDGSRDGRLSTQLTPRKYAGSRTSTASPDSFSLTDGRTLATSVGELKASRKISQITIIKLEEKGGSRRSVSPSLPLTPISLGPRDPSAVKPPAPVPMLKIGDETPTSAAEPLRKSARPCEKKLCGISSGEIKC</sequence>
<dbReference type="VEuPathDB" id="FungiDB:I7I51_06918"/>
<evidence type="ECO:0000313" key="5">
    <source>
        <dbReference type="EMBL" id="QSS66067.1"/>
    </source>
</evidence>
<dbReference type="Gene3D" id="2.30.30.40">
    <property type="entry name" value="SH3 Domains"/>
    <property type="match status" value="1"/>
</dbReference>
<evidence type="ECO:0000256" key="2">
    <source>
        <dbReference type="PROSITE-ProRule" id="PRU00192"/>
    </source>
</evidence>
<dbReference type="GO" id="GO:0005737">
    <property type="term" value="C:cytoplasm"/>
    <property type="evidence" value="ECO:0007669"/>
    <property type="project" value="TreeGrafter"/>
</dbReference>
<dbReference type="GO" id="GO:0005085">
    <property type="term" value="F:guanyl-nucleotide exchange factor activity"/>
    <property type="evidence" value="ECO:0007669"/>
    <property type="project" value="InterPro"/>
</dbReference>
<dbReference type="EMBL" id="CP069115">
    <property type="protein sequence ID" value="QSS66067.1"/>
    <property type="molecule type" value="Genomic_DNA"/>
</dbReference>
<dbReference type="Proteomes" id="UP000663671">
    <property type="component" value="Chromosome 3"/>
</dbReference>
<organism evidence="5 6">
    <name type="scientific">Ajellomyces capsulatus</name>
    <name type="common">Darling's disease fungus</name>
    <name type="synonym">Histoplasma capsulatum</name>
    <dbReference type="NCBI Taxonomy" id="5037"/>
    <lineage>
        <taxon>Eukaryota</taxon>
        <taxon>Fungi</taxon>
        <taxon>Dikarya</taxon>
        <taxon>Ascomycota</taxon>
        <taxon>Pezizomycotina</taxon>
        <taxon>Eurotiomycetes</taxon>
        <taxon>Eurotiomycetidae</taxon>
        <taxon>Onygenales</taxon>
        <taxon>Ajellomycetaceae</taxon>
        <taxon>Histoplasma</taxon>
    </lineage>
</organism>
<name>A0A8A1MPS0_AJECA</name>
<dbReference type="OrthoDB" id="18896at2759"/>
<evidence type="ECO:0000256" key="1">
    <source>
        <dbReference type="ARBA" id="ARBA00022443"/>
    </source>
</evidence>
<feature type="region of interest" description="Disordered" evidence="3">
    <location>
        <begin position="94"/>
        <end position="123"/>
    </location>
</feature>
<feature type="compositionally biased region" description="Polar residues" evidence="3">
    <location>
        <begin position="112"/>
        <end position="123"/>
    </location>
</feature>
<dbReference type="PANTHER" id="PTHR45653">
    <property type="entry name" value="DEDICATOR OF CYTOKINESIS"/>
    <property type="match status" value="1"/>
</dbReference>
<dbReference type="Pfam" id="PF00018">
    <property type="entry name" value="SH3_1"/>
    <property type="match status" value="1"/>
</dbReference>
<dbReference type="PANTHER" id="PTHR45653:SF10">
    <property type="entry name" value="MYOBLAST CITY, ISOFORM B"/>
    <property type="match status" value="1"/>
</dbReference>
<keyword evidence="1 2" id="KW-0728">SH3 domain</keyword>
<dbReference type="InterPro" id="IPR026791">
    <property type="entry name" value="DOCK"/>
</dbReference>